<feature type="compositionally biased region" description="Low complexity" evidence="5">
    <location>
        <begin position="1329"/>
        <end position="1346"/>
    </location>
</feature>
<dbReference type="PANTHER" id="PTHR12792:SF0">
    <property type="entry name" value="SEPARIN"/>
    <property type="match status" value="1"/>
</dbReference>
<evidence type="ECO:0000256" key="5">
    <source>
        <dbReference type="SAM" id="MobiDB-lite"/>
    </source>
</evidence>
<organism evidence="7 8">
    <name type="scientific">Corchorus olitorius</name>
    <dbReference type="NCBI Taxonomy" id="93759"/>
    <lineage>
        <taxon>Eukaryota</taxon>
        <taxon>Viridiplantae</taxon>
        <taxon>Streptophyta</taxon>
        <taxon>Embryophyta</taxon>
        <taxon>Tracheophyta</taxon>
        <taxon>Spermatophyta</taxon>
        <taxon>Magnoliopsida</taxon>
        <taxon>eudicotyledons</taxon>
        <taxon>Gunneridae</taxon>
        <taxon>Pentapetalae</taxon>
        <taxon>rosids</taxon>
        <taxon>malvids</taxon>
        <taxon>Malvales</taxon>
        <taxon>Malvaceae</taxon>
        <taxon>Grewioideae</taxon>
        <taxon>Apeibeae</taxon>
        <taxon>Corchorus</taxon>
    </lineage>
</organism>
<evidence type="ECO:0000256" key="4">
    <source>
        <dbReference type="ARBA" id="ARBA00022829"/>
    </source>
</evidence>
<dbReference type="GO" id="GO:0005634">
    <property type="term" value="C:nucleus"/>
    <property type="evidence" value="ECO:0007669"/>
    <property type="project" value="InterPro"/>
</dbReference>
<evidence type="ECO:0000256" key="2">
    <source>
        <dbReference type="ARBA" id="ARBA00012489"/>
    </source>
</evidence>
<feature type="region of interest" description="Disordered" evidence="5">
    <location>
        <begin position="1326"/>
        <end position="1346"/>
    </location>
</feature>
<name>A0A1R3KFT5_9ROSI</name>
<comment type="catalytic activity">
    <reaction evidence="1">
        <text>All bonds known to be hydrolyzed by this endopeptidase have arginine in P1 and an acidic residue in P4. P6 is often occupied by an acidic residue or by a hydroxy-amino-acid residue, the phosphorylation of which enhances cleavage.</text>
        <dbReference type="EC" id="3.4.22.49"/>
    </reaction>
</comment>
<comment type="caution">
    <text evidence="7">The sequence shown here is derived from an EMBL/GenBank/DDBJ whole genome shotgun (WGS) entry which is preliminary data.</text>
</comment>
<dbReference type="InterPro" id="IPR056932">
    <property type="entry name" value="TPR_ESP1_2nd"/>
</dbReference>
<sequence>MAPPTESSLLADLKTCDAKTLHPLVSDYLRPISSITSKKTSKTPDPTTIRTLAKQFLSFLSKSFPIIYSRLHIQNPNQQQQASLSPFFDIYRLCLNCVELISSQLEGGPRSIQIQRLKLVYCLHAWGRYEEGESEAFRVLERLRGEADSKGNLVPNVVGCDSTFGSIVVEAVASVVKSVAMGQSKDCGKYETVLALLEQVRPWFRVFRISGEVTFEKSHNGLVTFLGRCCRFLVEEINNFGEDLVRRYCVECLAEYSGSTMKNQVYKNMLFFVLVRGEQELSSYADTCIPVALPELSPVSSCRLQLSVEMDDSAIGFVELADYCANKSRAAGTSFCSNLARHLIKLAGDFHQATIPADLILRLYATGLEFSECNIKSEHDDFDTSRGAEDDYAVKVLFLERDKIQNLSALLGSLRNCFNIGKRERYIISDMECKNLVNQMSLQPESKGQRSMTCKDRKACLVMYYNILKFLCQPLAALVNSERKKILAETEASSDSCKLYIIQDAFHQFCDCFFSLESCTSETEREEFDGGKVLVPSVIVAGFTLSLYTKIEMEKSVDLLQKIIGSRWIQSQGLKYLSASLYNIGILMYRRKQMKEALNALDLSHRASWAFVQHFCEMFTDKKKHNDNDLSEDAIRDLITDACTTSAFLLEVLHASGDLKVKRIMAESLENWAAAENLFKLLPGPMPLIKQWVKIECKLHKHVDAEDIAPTLCCDLLSSAKVSKRTIGKLLEQELLAYQELNRGYPDFCQRMQIKIIDLQDEFATEDCPMQKARILIRKGRSLRANGIEALRDCIQCLSEAISIMKNLFGKTRTPGTAACHQLATAYCLRALCTQEADPNSEQVYQDICAALDLWLSIFASDCCSIDDEFKMVSGNSLRLLYNILDLLSMKGCTKLHSNIYQLIIRLYKQNSLELEKCLANLWECRRLSHALCVSPVNEAFIINLSEHCGERSKSIDFWINCLSGSQPGLLGFQQNLTGSFNSLACGSENHEQYFQSAVTVDHVKQMVSELISSDPVRSHSLFLAGHLYYDLCERHISNGRLLEGLSYAKEAFQLRNQLFKRNFTLLIEEQVEKCDETGETGEDAHKVTNVAKNLQVHKILGSELWSFDSSSWDVCGYYLSPWKVLESYLESILQVGYIHEMIGNGTEAESFLLWGKNISHLQRLAPFEVAFSSILGKLYRKKQLWNAAEMELQSAKGILVESSSCYSCIKCRLMLEVNLEQQLGDLFRNGFDSTIIKNSKEKLSQAEFLYKSALEKLNHSEWKNISLGEEKDENKIITGTIKCTKDIAGNADAHHPAKPLEAVGARKSRKTKNVSKSVLKEQHVIPEQSSRITRSRSRSSQNQSISITGEAQVQLLNTNGNAVSDLSGTCRQKEPLLGTKSSMGEVRTEITCLCKKTKCWQCLPTEIMTSGLVSNFINLRWEYARRRLMVRVLTGIGKCLEYHGQTQEIHNVLRQSISIVVSRNIDARACSSAQGNFLFDWIGWEIPGDAFAVERAAILYHIGWITMKNFHSKDTRIVCCNLSNVPLSKVVHWLKLAFVRCREVSRLLSAIYLLSATNERFSLPSCKALSESHWASYFHQASLGTHFNYQFFPPTCGRSNTCCIVDSRELHAVGSSCPHTATSTPLRLAPESLNDLEQFVMSFYAGLPCTAITCISLLGRAYTSLLQELLLHPSRVHAWMLLSRLNSKNQPVVLLLPLDTVLEGVSDDDVPHDDNARACWELRQRMNSGRKWRCPWGSTVVDDVAPAFRVILEENFISSSKFTMEDTKATRSLWWAIRKKIDYQLGKLLRDLEDSWLGCWRIVLLGDCLDCKHLNTVLKKLVQNLKSKCKMEVNESFLKLVLGGAMIGMEEACLQLQCLKKGCYIGLLNHHGEENCWANGIDKVSALASQLMHEAVNEIHLEDTISREPIILVLDCDIQMLPWESIPILRQQEVYRMPSVGSICTTLERRWHCQEQVGRNPVAFPLIDPLDAFYLLNPSGDLSSTQDEFENWFRDQNFEGKAGTVPTAEELTTALKSHDLFLYFGHGSGEQYVSRHEIQALEICAATLLMGCSSGSLRLHGCYIPKGISLSYLQAGSPVTIANLWEVTDKDIDRFGKAVVEAWLRERMELADCSQMVKEFEAMKIKGRKGNSRKRVASSDHSHKPRIGSSVWRARDSCTLRFLNGASPVCYGVPTSICIKKDL</sequence>
<keyword evidence="3" id="KW-0378">Hydrolase</keyword>
<dbReference type="GO" id="GO:0006508">
    <property type="term" value="P:proteolysis"/>
    <property type="evidence" value="ECO:0007669"/>
    <property type="project" value="InterPro"/>
</dbReference>
<gene>
    <name evidence="7" type="ORF">COLO4_08439</name>
</gene>
<dbReference type="InterPro" id="IPR005314">
    <property type="entry name" value="Peptidase_C50"/>
</dbReference>
<dbReference type="InterPro" id="IPR056933">
    <property type="entry name" value="TPR_ESP1"/>
</dbReference>
<accession>A0A1R3KFT5</accession>
<dbReference type="Pfam" id="PF03568">
    <property type="entry name" value="Separin_C"/>
    <property type="match status" value="1"/>
</dbReference>
<dbReference type="GO" id="GO:0051307">
    <property type="term" value="P:meiotic chromosome separation"/>
    <property type="evidence" value="ECO:0007669"/>
    <property type="project" value="TreeGrafter"/>
</dbReference>
<keyword evidence="8" id="KW-1185">Reference proteome</keyword>
<dbReference type="STRING" id="93759.A0A1R3KFT5"/>
<dbReference type="GO" id="GO:0072686">
    <property type="term" value="C:mitotic spindle"/>
    <property type="evidence" value="ECO:0007669"/>
    <property type="project" value="TreeGrafter"/>
</dbReference>
<dbReference type="InterPro" id="IPR030397">
    <property type="entry name" value="SEPARIN_core_dom"/>
</dbReference>
<dbReference type="GO" id="GO:0005737">
    <property type="term" value="C:cytoplasm"/>
    <property type="evidence" value="ECO:0007669"/>
    <property type="project" value="TreeGrafter"/>
</dbReference>
<evidence type="ECO:0000313" key="8">
    <source>
        <dbReference type="Proteomes" id="UP000187203"/>
    </source>
</evidence>
<reference evidence="8" key="1">
    <citation type="submission" date="2013-09" db="EMBL/GenBank/DDBJ databases">
        <title>Corchorus olitorius genome sequencing.</title>
        <authorList>
            <person name="Alam M."/>
            <person name="Haque M.S."/>
            <person name="Islam M.S."/>
            <person name="Emdad E.M."/>
            <person name="Islam M.M."/>
            <person name="Ahmed B."/>
            <person name="Halim A."/>
            <person name="Hossen Q.M.M."/>
            <person name="Hossain M.Z."/>
            <person name="Ahmed R."/>
            <person name="Khan M.M."/>
            <person name="Islam R."/>
            <person name="Rashid M.M."/>
            <person name="Khan S.A."/>
            <person name="Rahman M.S."/>
            <person name="Alam M."/>
            <person name="Yahiya A.S."/>
            <person name="Khan M.S."/>
            <person name="Azam M.S."/>
            <person name="Haque T."/>
            <person name="Lashkar M.Z.H."/>
            <person name="Akhand A.I."/>
            <person name="Morshed G."/>
            <person name="Roy S."/>
            <person name="Uddin K.S."/>
            <person name="Rabeya T."/>
            <person name="Hossain A.S."/>
            <person name="Chowdhury A."/>
            <person name="Snigdha A.R."/>
            <person name="Mortoza M.S."/>
            <person name="Matin S.A."/>
            <person name="Hoque S.M.E."/>
            <person name="Islam M.K."/>
            <person name="Roy D.K."/>
            <person name="Haider R."/>
            <person name="Moosa M.M."/>
            <person name="Elias S.M."/>
            <person name="Hasan A.M."/>
            <person name="Jahan S."/>
            <person name="Shafiuddin M."/>
            <person name="Mahmood N."/>
            <person name="Shommy N.S."/>
        </authorList>
    </citation>
    <scope>NUCLEOTIDE SEQUENCE [LARGE SCALE GENOMIC DNA]</scope>
    <source>
        <strain evidence="8">cv. O-4</strain>
    </source>
</reference>
<protein>
    <recommendedName>
        <fullName evidence="2">separase</fullName>
        <ecNumber evidence="2">3.4.22.49</ecNumber>
    </recommendedName>
</protein>
<dbReference type="PANTHER" id="PTHR12792">
    <property type="entry name" value="EXTRA SPINDLE POLES 1-RELATED"/>
    <property type="match status" value="1"/>
</dbReference>
<dbReference type="Pfam" id="PF25110">
    <property type="entry name" value="TPR_ESP1"/>
    <property type="match status" value="1"/>
</dbReference>
<dbReference type="PROSITE" id="PS51700">
    <property type="entry name" value="SEPARIN"/>
    <property type="match status" value="1"/>
</dbReference>
<dbReference type="OrthoDB" id="10255632at2759"/>
<dbReference type="EMBL" id="AWUE01013772">
    <property type="protein sequence ID" value="OMP05940.1"/>
    <property type="molecule type" value="Genomic_DNA"/>
</dbReference>
<dbReference type="GO" id="GO:0004197">
    <property type="term" value="F:cysteine-type endopeptidase activity"/>
    <property type="evidence" value="ECO:0007669"/>
    <property type="project" value="InterPro"/>
</dbReference>
<dbReference type="EC" id="3.4.22.49" evidence="2"/>
<feature type="domain" description="Peptidase C50" evidence="6">
    <location>
        <begin position="1970"/>
        <end position="2064"/>
    </location>
</feature>
<evidence type="ECO:0000259" key="6">
    <source>
        <dbReference type="PROSITE" id="PS51700"/>
    </source>
</evidence>
<evidence type="ECO:0000256" key="3">
    <source>
        <dbReference type="ARBA" id="ARBA00022801"/>
    </source>
</evidence>
<evidence type="ECO:0000313" key="7">
    <source>
        <dbReference type="EMBL" id="OMP05940.1"/>
    </source>
</evidence>
<proteinExistence type="predicted"/>
<keyword evidence="4" id="KW-0159">Chromosome partition</keyword>
<evidence type="ECO:0000256" key="1">
    <source>
        <dbReference type="ARBA" id="ARBA00000451"/>
    </source>
</evidence>
<dbReference type="Pfam" id="PF25113">
    <property type="entry name" value="TPR_ESP1_2nd"/>
    <property type="match status" value="1"/>
</dbReference>
<dbReference type="Proteomes" id="UP000187203">
    <property type="component" value="Unassembled WGS sequence"/>
</dbReference>